<keyword evidence="6 9" id="KW-0812">Transmembrane</keyword>
<feature type="transmembrane region" description="Helical" evidence="9">
    <location>
        <begin position="290"/>
        <end position="312"/>
    </location>
</feature>
<proteinExistence type="inferred from homology"/>
<dbReference type="AlphaFoldDB" id="A0A6I6JJA9"/>
<evidence type="ECO:0000256" key="9">
    <source>
        <dbReference type="HAMAP-Rule" id="MF_00024"/>
    </source>
</evidence>
<organism evidence="10 11">
    <name type="scientific">Pseudodesulfovibrio cashew</name>
    <dbReference type="NCBI Taxonomy" id="2678688"/>
    <lineage>
        <taxon>Bacteria</taxon>
        <taxon>Pseudomonadati</taxon>
        <taxon>Thermodesulfobacteriota</taxon>
        <taxon>Desulfovibrionia</taxon>
        <taxon>Desulfovibrionales</taxon>
        <taxon>Desulfovibrionaceae</taxon>
    </lineage>
</organism>
<comment type="caution">
    <text evidence="9">Lacks conserved residue(s) required for the propagation of feature annotation.</text>
</comment>
<dbReference type="HAMAP" id="MF_00024">
    <property type="entry name" value="CobD_CbiB"/>
    <property type="match status" value="1"/>
</dbReference>
<keyword evidence="5 9" id="KW-0169">Cobalamin biosynthesis</keyword>
<dbReference type="UniPathway" id="UPA00148"/>
<evidence type="ECO:0000256" key="6">
    <source>
        <dbReference type="ARBA" id="ARBA00022692"/>
    </source>
</evidence>
<dbReference type="InterPro" id="IPR004485">
    <property type="entry name" value="Cobalamin_biosynth_CobD/CbiB"/>
</dbReference>
<dbReference type="RefSeq" id="WP_158949150.1">
    <property type="nucleotide sequence ID" value="NZ_CP046400.1"/>
</dbReference>
<dbReference type="Pfam" id="PF03186">
    <property type="entry name" value="CobD_Cbib"/>
    <property type="match status" value="1"/>
</dbReference>
<evidence type="ECO:0000256" key="3">
    <source>
        <dbReference type="ARBA" id="ARBA00006263"/>
    </source>
</evidence>
<dbReference type="GO" id="GO:0015420">
    <property type="term" value="F:ABC-type vitamin B12 transporter activity"/>
    <property type="evidence" value="ECO:0007669"/>
    <property type="project" value="UniProtKB-UniRule"/>
</dbReference>
<dbReference type="NCBIfam" id="TIGR00380">
    <property type="entry name" value="cobal_cbiB"/>
    <property type="match status" value="1"/>
</dbReference>
<accession>A0A6I6JJA9</accession>
<dbReference type="PANTHER" id="PTHR34308:SF1">
    <property type="entry name" value="COBALAMIN BIOSYNTHESIS PROTEIN CBIB"/>
    <property type="match status" value="1"/>
</dbReference>
<dbReference type="GO" id="GO:0048472">
    <property type="term" value="F:threonine-phosphate decarboxylase activity"/>
    <property type="evidence" value="ECO:0007669"/>
    <property type="project" value="InterPro"/>
</dbReference>
<dbReference type="KEGG" id="psel:GM415_13820"/>
<keyword evidence="8 9" id="KW-0472">Membrane</keyword>
<feature type="transmembrane region" description="Helical" evidence="9">
    <location>
        <begin position="52"/>
        <end position="73"/>
    </location>
</feature>
<dbReference type="PANTHER" id="PTHR34308">
    <property type="entry name" value="COBALAMIN BIOSYNTHESIS PROTEIN CBIB"/>
    <property type="match status" value="1"/>
</dbReference>
<dbReference type="EMBL" id="CP046400">
    <property type="protein sequence ID" value="QGY41160.1"/>
    <property type="molecule type" value="Genomic_DNA"/>
</dbReference>
<evidence type="ECO:0000256" key="5">
    <source>
        <dbReference type="ARBA" id="ARBA00022573"/>
    </source>
</evidence>
<keyword evidence="11" id="KW-1185">Reference proteome</keyword>
<evidence type="ECO:0000313" key="11">
    <source>
        <dbReference type="Proteomes" id="UP000428328"/>
    </source>
</evidence>
<name>A0A6I6JJA9_9BACT</name>
<keyword evidence="7 9" id="KW-1133">Transmembrane helix</keyword>
<evidence type="ECO:0000256" key="7">
    <source>
        <dbReference type="ARBA" id="ARBA00022989"/>
    </source>
</evidence>
<evidence type="ECO:0000256" key="8">
    <source>
        <dbReference type="ARBA" id="ARBA00023136"/>
    </source>
</evidence>
<sequence>MESAFYVLLLPALAVFLDARLGDPHHFPHPVRFIGKGLDSFEYLARKIGRNLHLAGFLALVLFPLAAWGLVAWLMVIPYVGFLIGLYFAYAGLALGCLLRECREVASKIDRGDLSGARMALSMLVSRDTDALDEQGIRRTLAETLSENLNDGFVAPLFYLVLLGPGGMWAYKTVSTMDSMWGYKTEAYRKLGFAAAKTDDILAYVPARITAWLLLSVGKGRGLDADTARRCFRKDAAKMESPNAGWPMAAAAWLLQGQMGGATVYFGKVKEKPVLGPEGKLWDASMIRKLIAVCQATGYRAAWIFILLFGGIQTAF</sequence>
<evidence type="ECO:0000256" key="2">
    <source>
        <dbReference type="ARBA" id="ARBA00004953"/>
    </source>
</evidence>
<comment type="subcellular location">
    <subcellularLocation>
        <location evidence="1 9">Cell membrane</location>
        <topology evidence="1 9">Multi-pass membrane protein</topology>
    </subcellularLocation>
</comment>
<comment type="function">
    <text evidence="9">Converts cobyric acid to cobinamide by the addition of aminopropanol on the F carboxylic group.</text>
</comment>
<dbReference type="Proteomes" id="UP000428328">
    <property type="component" value="Chromosome"/>
</dbReference>
<evidence type="ECO:0000256" key="1">
    <source>
        <dbReference type="ARBA" id="ARBA00004651"/>
    </source>
</evidence>
<dbReference type="GO" id="GO:0005886">
    <property type="term" value="C:plasma membrane"/>
    <property type="evidence" value="ECO:0007669"/>
    <property type="project" value="UniProtKB-SubCell"/>
</dbReference>
<keyword evidence="4 9" id="KW-1003">Cell membrane</keyword>
<evidence type="ECO:0000256" key="4">
    <source>
        <dbReference type="ARBA" id="ARBA00022475"/>
    </source>
</evidence>
<protein>
    <recommendedName>
        <fullName evidence="9">Cobalamin biosynthesis protein CobD</fullName>
    </recommendedName>
</protein>
<reference evidence="10 11" key="1">
    <citation type="submission" date="2019-11" db="EMBL/GenBank/DDBJ databases">
        <authorList>
            <person name="Zheng R.K."/>
            <person name="Sun C.M."/>
        </authorList>
    </citation>
    <scope>NUCLEOTIDE SEQUENCE [LARGE SCALE GENOMIC DNA]</scope>
    <source>
        <strain evidence="10 11">SRB007</strain>
    </source>
</reference>
<comment type="pathway">
    <text evidence="2 9">Cofactor biosynthesis; adenosylcobalamin biosynthesis.</text>
</comment>
<evidence type="ECO:0000313" key="10">
    <source>
        <dbReference type="EMBL" id="QGY41160.1"/>
    </source>
</evidence>
<feature type="transmembrane region" description="Helical" evidence="9">
    <location>
        <begin position="79"/>
        <end position="99"/>
    </location>
</feature>
<comment type="similarity">
    <text evidence="3 9">Belongs to the CobD/CbiB family.</text>
</comment>
<dbReference type="GO" id="GO:0009236">
    <property type="term" value="P:cobalamin biosynthetic process"/>
    <property type="evidence" value="ECO:0007669"/>
    <property type="project" value="UniProtKB-UniRule"/>
</dbReference>
<gene>
    <name evidence="9 10" type="primary">cobD</name>
    <name evidence="10" type="ORF">GM415_13820</name>
</gene>